<reference evidence="3 4" key="1">
    <citation type="submission" date="2023-07" db="EMBL/GenBank/DDBJ databases">
        <title>Genomic Encyclopedia of Type Strains, Phase IV (KMG-IV): sequencing the most valuable type-strain genomes for metagenomic binning, comparative biology and taxonomic classification.</title>
        <authorList>
            <person name="Goeker M."/>
        </authorList>
    </citation>
    <scope>NUCLEOTIDE SEQUENCE [LARGE SCALE GENOMIC DNA]</scope>
    <source>
        <strain evidence="3 4">DSM 18695</strain>
    </source>
</reference>
<dbReference type="PROSITE" id="PS51819">
    <property type="entry name" value="VOC"/>
    <property type="match status" value="2"/>
</dbReference>
<dbReference type="Pfam" id="PF13669">
    <property type="entry name" value="Glyoxalase_4"/>
    <property type="match status" value="1"/>
</dbReference>
<dbReference type="CDD" id="cd06587">
    <property type="entry name" value="VOC"/>
    <property type="match status" value="1"/>
</dbReference>
<sequence>MIDGLDHIAIAVRDLDATVASYEKLTGHSADWRAGFPGARHAYIQLGNTALDIVSPTGEGPSGDVLRARLDSHGEGIWGLALAVSDMAKVRHRLERVSLRSSEPGPMTGLAEDGATRTWLTSVLHPKATHGTNLFLVDVPKAGPPWAPSPLAADPAAAVSGLDHVVVRTPDPERAAALYGARLGLDMRLDRSNPDWGSRLMFFRLGDLVVEVAHDLKAGVSAGPDSPWGLSWRVPDPDAARARLAAEGFDVSEVRTGRKPGTRVFTVRDAPNGLPTLMLGLEKTP</sequence>
<proteinExistence type="predicted"/>
<gene>
    <name evidence="3" type="ORF">QO010_003435</name>
</gene>
<name>A0ABU0IWC2_9CAUL</name>
<dbReference type="InterPro" id="IPR025870">
    <property type="entry name" value="Glyoxalase-like_dom"/>
</dbReference>
<evidence type="ECO:0000256" key="1">
    <source>
        <dbReference type="ARBA" id="ARBA00022723"/>
    </source>
</evidence>
<feature type="domain" description="VOC" evidence="2">
    <location>
        <begin position="161"/>
        <end position="281"/>
    </location>
</feature>
<evidence type="ECO:0000313" key="4">
    <source>
        <dbReference type="Proteomes" id="UP001228905"/>
    </source>
</evidence>
<dbReference type="Gene3D" id="3.10.180.10">
    <property type="entry name" value="2,3-Dihydroxybiphenyl 1,2-Dioxygenase, domain 1"/>
    <property type="match status" value="2"/>
</dbReference>
<dbReference type="PANTHER" id="PTHR43048">
    <property type="entry name" value="METHYLMALONYL-COA EPIMERASE"/>
    <property type="match status" value="1"/>
</dbReference>
<keyword evidence="4" id="KW-1185">Reference proteome</keyword>
<dbReference type="Pfam" id="PF13468">
    <property type="entry name" value="Glyoxalase_3"/>
    <property type="match status" value="1"/>
</dbReference>
<dbReference type="InterPro" id="IPR051785">
    <property type="entry name" value="MMCE/EMCE_epimerase"/>
</dbReference>
<dbReference type="PANTHER" id="PTHR43048:SF3">
    <property type="entry name" value="METHYLMALONYL-COA EPIMERASE, MITOCHONDRIAL"/>
    <property type="match status" value="1"/>
</dbReference>
<dbReference type="InterPro" id="IPR029068">
    <property type="entry name" value="Glyas_Bleomycin-R_OHBP_Dase"/>
</dbReference>
<dbReference type="EMBL" id="JAUSVS010000007">
    <property type="protein sequence ID" value="MDQ0465646.1"/>
    <property type="molecule type" value="Genomic_DNA"/>
</dbReference>
<dbReference type="Proteomes" id="UP001228905">
    <property type="component" value="Unassembled WGS sequence"/>
</dbReference>
<dbReference type="SUPFAM" id="SSF54593">
    <property type="entry name" value="Glyoxalase/Bleomycin resistance protein/Dihydroxybiphenyl dioxygenase"/>
    <property type="match status" value="1"/>
</dbReference>
<dbReference type="RefSeq" id="WP_307351144.1">
    <property type="nucleotide sequence ID" value="NZ_JAUSVS010000007.1"/>
</dbReference>
<evidence type="ECO:0000259" key="2">
    <source>
        <dbReference type="PROSITE" id="PS51819"/>
    </source>
</evidence>
<comment type="caution">
    <text evidence="3">The sequence shown here is derived from an EMBL/GenBank/DDBJ whole genome shotgun (WGS) entry which is preliminary data.</text>
</comment>
<protein>
    <submittedName>
        <fullName evidence="3">Catechol 2,3-dioxygenase-like lactoylglutathione lyase family enzyme</fullName>
    </submittedName>
</protein>
<evidence type="ECO:0000313" key="3">
    <source>
        <dbReference type="EMBL" id="MDQ0465646.1"/>
    </source>
</evidence>
<keyword evidence="1" id="KW-0479">Metal-binding</keyword>
<organism evidence="3 4">
    <name type="scientific">Caulobacter ginsengisoli</name>
    <dbReference type="NCBI Taxonomy" id="400775"/>
    <lineage>
        <taxon>Bacteria</taxon>
        <taxon>Pseudomonadati</taxon>
        <taxon>Pseudomonadota</taxon>
        <taxon>Alphaproteobacteria</taxon>
        <taxon>Caulobacterales</taxon>
        <taxon>Caulobacteraceae</taxon>
        <taxon>Caulobacter</taxon>
    </lineage>
</organism>
<feature type="domain" description="VOC" evidence="2">
    <location>
        <begin position="4"/>
        <end position="140"/>
    </location>
</feature>
<accession>A0ABU0IWC2</accession>
<dbReference type="InterPro" id="IPR037523">
    <property type="entry name" value="VOC_core"/>
</dbReference>